<keyword evidence="12" id="KW-1185">Reference proteome</keyword>
<protein>
    <recommendedName>
        <fullName evidence="10">ATP synthase gamma chain</fullName>
    </recommendedName>
    <alternativeName>
        <fullName evidence="10">ATP synthase F1 sector gamma subunit</fullName>
    </alternativeName>
    <alternativeName>
        <fullName evidence="10">F-ATPase gamma subunit</fullName>
    </alternativeName>
</protein>
<sequence>MANMKDVKRRIKSVESTMQITKAMQLVASSKMRKAKERAEAVHPFFEGVFQVMADISRDHEFTSVFTKKKFKNSVLLIVIAGDRGLAGGFNSNVLKLAKAKADAITESGGEAMIMAIGKKAVEYFEKREYKLIDGFPQIAEGIELLDAMMIANNVIEKFKLGDFDAVELVYTTFVSVMTQEPQHLRILPVENLEYLGKKHPMTIYDPSPEEVFDSLIPEYMGGMLYSAIVDSFASEQAARRTAMESASDNASEMIDKLSLLYNRARQAQITQEITEISSASLNDNS</sequence>
<name>A0A011VVU7_RUMAL</name>
<dbReference type="OrthoDB" id="9812769at2"/>
<dbReference type="GO" id="GO:0046933">
    <property type="term" value="F:proton-transporting ATP synthase activity, rotational mechanism"/>
    <property type="evidence" value="ECO:0007669"/>
    <property type="project" value="UniProtKB-UniRule"/>
</dbReference>
<comment type="function">
    <text evidence="1 10">Produces ATP from ADP in the presence of a proton gradient across the membrane. The gamma chain is believed to be important in regulating ATPase activity and the flow of protons through the CF(0) complex.</text>
</comment>
<keyword evidence="9 10" id="KW-0066">ATP synthesis</keyword>
<gene>
    <name evidence="10" type="primary">atpG</name>
    <name evidence="11" type="ORF">RASY3_05595</name>
</gene>
<comment type="subcellular location">
    <subcellularLocation>
        <location evidence="10">Cell membrane</location>
        <topology evidence="10">Peripheral membrane protein</topology>
    </subcellularLocation>
    <subcellularLocation>
        <location evidence="2">Membrane</location>
        <topology evidence="2">Peripheral membrane protein</topology>
    </subcellularLocation>
</comment>
<evidence type="ECO:0000256" key="9">
    <source>
        <dbReference type="ARBA" id="ARBA00023310"/>
    </source>
</evidence>
<dbReference type="GO" id="GO:0005886">
    <property type="term" value="C:plasma membrane"/>
    <property type="evidence" value="ECO:0007669"/>
    <property type="project" value="UniProtKB-SubCell"/>
</dbReference>
<evidence type="ECO:0000256" key="7">
    <source>
        <dbReference type="ARBA" id="ARBA00023136"/>
    </source>
</evidence>
<dbReference type="NCBIfam" id="TIGR01146">
    <property type="entry name" value="ATPsyn_F1gamma"/>
    <property type="match status" value="1"/>
</dbReference>
<dbReference type="PANTHER" id="PTHR11693:SF22">
    <property type="entry name" value="ATP SYNTHASE SUBUNIT GAMMA, MITOCHONDRIAL"/>
    <property type="match status" value="1"/>
</dbReference>
<keyword evidence="6 10" id="KW-0406">Ion transport</keyword>
<dbReference type="CDD" id="cd12151">
    <property type="entry name" value="F1-ATPase_gamma"/>
    <property type="match status" value="1"/>
</dbReference>
<accession>A0A011VVU7</accession>
<dbReference type="Gene3D" id="1.10.287.80">
    <property type="entry name" value="ATP synthase, gamma subunit, helix hairpin domain"/>
    <property type="match status" value="1"/>
</dbReference>
<comment type="caution">
    <text evidence="11">The sequence shown here is derived from an EMBL/GenBank/DDBJ whole genome shotgun (WGS) entry which is preliminary data.</text>
</comment>
<keyword evidence="8 10" id="KW-0139">CF(1)</keyword>
<evidence type="ECO:0000256" key="4">
    <source>
        <dbReference type="ARBA" id="ARBA00022448"/>
    </source>
</evidence>
<dbReference type="RefSeq" id="WP_037285920.1">
    <property type="nucleotide sequence ID" value="NZ_JEOB01000002.1"/>
</dbReference>
<dbReference type="AlphaFoldDB" id="A0A011VVU7"/>
<evidence type="ECO:0000256" key="8">
    <source>
        <dbReference type="ARBA" id="ARBA00023196"/>
    </source>
</evidence>
<evidence type="ECO:0000256" key="1">
    <source>
        <dbReference type="ARBA" id="ARBA00003456"/>
    </source>
</evidence>
<comment type="similarity">
    <text evidence="3 10">Belongs to the ATPase gamma chain family.</text>
</comment>
<reference evidence="11 12" key="1">
    <citation type="submission" date="2013-06" db="EMBL/GenBank/DDBJ databases">
        <title>Rumen cellulosomics: divergent fiber-degrading strategies revealed by comparative genome-wide analysis of six Ruminococcal strains.</title>
        <authorList>
            <person name="Dassa B."/>
            <person name="Borovok I."/>
            <person name="Lamed R."/>
            <person name="Flint H."/>
            <person name="Yeoman C.J."/>
            <person name="White B."/>
            <person name="Bayer E.A."/>
        </authorList>
    </citation>
    <scope>NUCLEOTIDE SEQUENCE [LARGE SCALE GENOMIC DNA]</scope>
    <source>
        <strain evidence="11 12">SY3</strain>
    </source>
</reference>
<dbReference type="HAMAP" id="MF_00815">
    <property type="entry name" value="ATP_synth_gamma_bact"/>
    <property type="match status" value="1"/>
</dbReference>
<evidence type="ECO:0000313" key="11">
    <source>
        <dbReference type="EMBL" id="EXM39396.1"/>
    </source>
</evidence>
<dbReference type="GO" id="GO:0042777">
    <property type="term" value="P:proton motive force-driven plasma membrane ATP synthesis"/>
    <property type="evidence" value="ECO:0007669"/>
    <property type="project" value="UniProtKB-UniRule"/>
</dbReference>
<dbReference type="SUPFAM" id="SSF52943">
    <property type="entry name" value="ATP synthase (F1-ATPase), gamma subunit"/>
    <property type="match status" value="1"/>
</dbReference>
<dbReference type="InterPro" id="IPR000131">
    <property type="entry name" value="ATP_synth_F1_gsu"/>
</dbReference>
<keyword evidence="4 10" id="KW-0813">Transport</keyword>
<keyword evidence="10" id="KW-1003">Cell membrane</keyword>
<evidence type="ECO:0000313" key="12">
    <source>
        <dbReference type="Proteomes" id="UP000021369"/>
    </source>
</evidence>
<proteinExistence type="inferred from homology"/>
<dbReference type="GO" id="GO:0045259">
    <property type="term" value="C:proton-transporting ATP synthase complex"/>
    <property type="evidence" value="ECO:0007669"/>
    <property type="project" value="UniProtKB-KW"/>
</dbReference>
<evidence type="ECO:0000256" key="5">
    <source>
        <dbReference type="ARBA" id="ARBA00022781"/>
    </source>
</evidence>
<organism evidence="11 12">
    <name type="scientific">Ruminococcus albus SY3</name>
    <dbReference type="NCBI Taxonomy" id="1341156"/>
    <lineage>
        <taxon>Bacteria</taxon>
        <taxon>Bacillati</taxon>
        <taxon>Bacillota</taxon>
        <taxon>Clostridia</taxon>
        <taxon>Eubacteriales</taxon>
        <taxon>Oscillospiraceae</taxon>
        <taxon>Ruminococcus</taxon>
    </lineage>
</organism>
<evidence type="ECO:0000256" key="10">
    <source>
        <dbReference type="HAMAP-Rule" id="MF_00815"/>
    </source>
</evidence>
<evidence type="ECO:0000256" key="6">
    <source>
        <dbReference type="ARBA" id="ARBA00023065"/>
    </source>
</evidence>
<evidence type="ECO:0000256" key="3">
    <source>
        <dbReference type="ARBA" id="ARBA00007681"/>
    </source>
</evidence>
<dbReference type="Proteomes" id="UP000021369">
    <property type="component" value="Unassembled WGS sequence"/>
</dbReference>
<comment type="subunit">
    <text evidence="10">F-type ATPases have 2 components, CF(1) - the catalytic core - and CF(0) - the membrane proton channel. CF(1) has five subunits: alpha(3), beta(3), gamma(1), delta(1), epsilon(1). CF(0) has three main subunits: a, b and c.</text>
</comment>
<dbReference type="PANTHER" id="PTHR11693">
    <property type="entry name" value="ATP SYNTHASE GAMMA CHAIN"/>
    <property type="match status" value="1"/>
</dbReference>
<dbReference type="EMBL" id="JEOB01000002">
    <property type="protein sequence ID" value="EXM39396.1"/>
    <property type="molecule type" value="Genomic_DNA"/>
</dbReference>
<dbReference type="Pfam" id="PF00231">
    <property type="entry name" value="ATP-synt"/>
    <property type="match status" value="1"/>
</dbReference>
<dbReference type="PATRIC" id="fig|1341156.4.peg.1538"/>
<dbReference type="Gene3D" id="3.40.1380.10">
    <property type="match status" value="1"/>
</dbReference>
<keyword evidence="7 10" id="KW-0472">Membrane</keyword>
<dbReference type="GO" id="GO:0005524">
    <property type="term" value="F:ATP binding"/>
    <property type="evidence" value="ECO:0007669"/>
    <property type="project" value="UniProtKB-UniRule"/>
</dbReference>
<dbReference type="PRINTS" id="PR00126">
    <property type="entry name" value="ATPASEGAMMA"/>
</dbReference>
<evidence type="ECO:0000256" key="2">
    <source>
        <dbReference type="ARBA" id="ARBA00004170"/>
    </source>
</evidence>
<dbReference type="InterPro" id="IPR035968">
    <property type="entry name" value="ATP_synth_F1_ATPase_gsu"/>
</dbReference>
<keyword evidence="5 10" id="KW-0375">Hydrogen ion transport</keyword>